<dbReference type="Gene3D" id="6.10.140.1310">
    <property type="match status" value="1"/>
</dbReference>
<name>A0A484QPN5_9ZZZZ</name>
<gene>
    <name evidence="2" type="ORF">ANK1_2801</name>
    <name evidence="3" type="ORF">ANK2_2802</name>
</gene>
<sequence>MKKFAQIEDGRVHWVFAAAQCPEFHPDVVVIDITDVQPAPVEGMLYTGGDFQPPAQPLASPEEARARRDALLSASDWVTLRAIETGEVVPAPWLEYRSALRDLPEQSGFPVAIEWPTPPA</sequence>
<dbReference type="EMBL" id="CAADIA010000013">
    <property type="protein sequence ID" value="VFR39645.1"/>
    <property type="molecule type" value="Genomic_DNA"/>
</dbReference>
<reference evidence="2" key="1">
    <citation type="submission" date="2019-03" db="EMBL/GenBank/DDBJ databases">
        <authorList>
            <person name="Danneels B."/>
        </authorList>
    </citation>
    <scope>NUCLEOTIDE SEQUENCE</scope>
</reference>
<evidence type="ECO:0000313" key="3">
    <source>
        <dbReference type="EMBL" id="VFR58400.1"/>
    </source>
</evidence>
<proteinExistence type="predicted"/>
<organism evidence="2">
    <name type="scientific">plant metagenome</name>
    <dbReference type="NCBI Taxonomy" id="1297885"/>
    <lineage>
        <taxon>unclassified sequences</taxon>
        <taxon>metagenomes</taxon>
        <taxon>organismal metagenomes</taxon>
    </lineage>
</organism>
<feature type="domain" description="Phage tail assembly chaperone-like" evidence="1">
    <location>
        <begin position="62"/>
        <end position="120"/>
    </location>
</feature>
<evidence type="ECO:0000259" key="1">
    <source>
        <dbReference type="Pfam" id="PF16778"/>
    </source>
</evidence>
<dbReference type="AlphaFoldDB" id="A0A484QPN5"/>
<dbReference type="Pfam" id="PF16778">
    <property type="entry name" value="Phage_tail_APC"/>
    <property type="match status" value="1"/>
</dbReference>
<evidence type="ECO:0000313" key="2">
    <source>
        <dbReference type="EMBL" id="VFR39645.1"/>
    </source>
</evidence>
<protein>
    <recommendedName>
        <fullName evidence="1">Phage tail assembly chaperone-like domain-containing protein</fullName>
    </recommendedName>
</protein>
<accession>A0A484QPN5</accession>
<dbReference type="EMBL" id="CAADIF010000002">
    <property type="protein sequence ID" value="VFR58400.1"/>
    <property type="molecule type" value="Genomic_DNA"/>
</dbReference>
<dbReference type="InterPro" id="IPR031893">
    <property type="entry name" value="Phage_tail_APC"/>
</dbReference>